<dbReference type="CDD" id="cd12183">
    <property type="entry name" value="LDH_like_2"/>
    <property type="match status" value="1"/>
</dbReference>
<dbReference type="InterPro" id="IPR029753">
    <property type="entry name" value="D-isomer_DH_CS"/>
</dbReference>
<evidence type="ECO:0000256" key="1">
    <source>
        <dbReference type="ARBA" id="ARBA00005854"/>
    </source>
</evidence>
<dbReference type="PANTHER" id="PTHR43026">
    <property type="entry name" value="2-HYDROXYACID DEHYDROGENASE HOMOLOG 1-RELATED"/>
    <property type="match status" value="1"/>
</dbReference>
<organism evidence="8 9">
    <name type="scientific">Sphagnurus paluster</name>
    <dbReference type="NCBI Taxonomy" id="117069"/>
    <lineage>
        <taxon>Eukaryota</taxon>
        <taxon>Fungi</taxon>
        <taxon>Dikarya</taxon>
        <taxon>Basidiomycota</taxon>
        <taxon>Agaricomycotina</taxon>
        <taxon>Agaricomycetes</taxon>
        <taxon>Agaricomycetidae</taxon>
        <taxon>Agaricales</taxon>
        <taxon>Tricholomatineae</taxon>
        <taxon>Lyophyllaceae</taxon>
        <taxon>Sphagnurus</taxon>
    </lineage>
</organism>
<dbReference type="GO" id="GO:0051287">
    <property type="term" value="F:NAD binding"/>
    <property type="evidence" value="ECO:0007669"/>
    <property type="project" value="InterPro"/>
</dbReference>
<keyword evidence="4" id="KW-0732">Signal</keyword>
<evidence type="ECO:0000313" key="9">
    <source>
        <dbReference type="Proteomes" id="UP000717328"/>
    </source>
</evidence>
<dbReference type="Pfam" id="PF09949">
    <property type="entry name" value="APP1_cat"/>
    <property type="match status" value="1"/>
</dbReference>
<feature type="chain" id="PRO_5040182031" description="D-lactate dehydrogenase" evidence="4">
    <location>
        <begin position="19"/>
        <end position="736"/>
    </location>
</feature>
<sequence length="736" mass="79669">MQIASLLPFLLAAISVQALPLDERGVIDDVGVLDDVLLFDAPAFPDPANPGKTIASIQAFVSLRQADLGFFTATVESALNAIGVKVGNKISTLEDRIKLLGAVGLPGKNVQVNVGGCDTQAKLPRTALRDLGITLSNVTLGTCGAGKQLAASVVVPSVDSRKFTSTIFSSPNSGFGVISDIDDTVKVSNVLDKLALARSTLLDAPKAVTGMPELYASLAKSLDNPQFVYVSGSPFQLYPFLNNFINTAYSASKGPILLQNLTLIDVQGLLDFARSDGVQEYKVSMIDRLHGMYPNKKFLAVGDSTQKDPETYAEAFKKYGGDFMTCSWIRRVEGADNSDARFAKAFAGVPDNKFRIFTDAEIPALQNINVAGENLGLTVCWSDADEMRKLLHLPILQFFAFGMYLLDDSKPDDDVIRFLATDMKVAVFGSRQYDIDSLDAACKATTGIELSYFEPLLDKTTAVLTQGHDAICIFVNDVCDATVLERLHQYGVKFVALRCAGFNNVDLAAAAKLDIKVVRVPSYAPEAVAEFTVGMLLTVIRKYHKSFSRVREGNFLLDGLLGFNLAGKTVGLIGTGKIGLITGRILAKGFCCNVIAYDPYPSPDAAENGIAYVDTLEELLGRSDIISLHCPLNEQTRYIINDDSLAKTKPGVVLINTSRAVGLDVYEKEAAYFFADSSGKIIHDDVFARLLTFYNVFMSGHQAYLTKEALSNIADTTIKNLKDLEATGTSENQVKQ</sequence>
<name>A0A9P7K8A9_9AGAR</name>
<protein>
    <recommendedName>
        <fullName evidence="10">D-lactate dehydrogenase</fullName>
    </recommendedName>
</protein>
<evidence type="ECO:0000313" key="8">
    <source>
        <dbReference type="EMBL" id="KAG5639765.1"/>
    </source>
</evidence>
<dbReference type="Gene3D" id="3.40.50.720">
    <property type="entry name" value="NAD(P)-binding Rossmann-like Domain"/>
    <property type="match status" value="2"/>
</dbReference>
<dbReference type="Proteomes" id="UP000717328">
    <property type="component" value="Unassembled WGS sequence"/>
</dbReference>
<dbReference type="SUPFAM" id="SSF52283">
    <property type="entry name" value="Formate/glycerate dehydrogenase catalytic domain-like"/>
    <property type="match status" value="1"/>
</dbReference>
<proteinExistence type="inferred from homology"/>
<evidence type="ECO:0000259" key="5">
    <source>
        <dbReference type="Pfam" id="PF00389"/>
    </source>
</evidence>
<keyword evidence="3" id="KW-0520">NAD</keyword>
<accession>A0A9P7K8A9</accession>
<dbReference type="InterPro" id="IPR006139">
    <property type="entry name" value="D-isomer_2_OHA_DH_cat_dom"/>
</dbReference>
<evidence type="ECO:0000256" key="4">
    <source>
        <dbReference type="SAM" id="SignalP"/>
    </source>
</evidence>
<evidence type="ECO:0000256" key="3">
    <source>
        <dbReference type="ARBA" id="ARBA00023027"/>
    </source>
</evidence>
<feature type="domain" description="Phosphatidate phosphatase APP1 catalytic" evidence="7">
    <location>
        <begin position="175"/>
        <end position="330"/>
    </location>
</feature>
<dbReference type="AlphaFoldDB" id="A0A9P7K8A9"/>
<evidence type="ECO:0000259" key="6">
    <source>
        <dbReference type="Pfam" id="PF02826"/>
    </source>
</evidence>
<keyword evidence="9" id="KW-1185">Reference proteome</keyword>
<dbReference type="SUPFAM" id="SSF51735">
    <property type="entry name" value="NAD(P)-binding Rossmann-fold domains"/>
    <property type="match status" value="1"/>
</dbReference>
<feature type="domain" description="D-isomer specific 2-hydroxyacid dehydrogenase catalytic" evidence="5">
    <location>
        <begin position="425"/>
        <end position="735"/>
    </location>
</feature>
<dbReference type="InterPro" id="IPR058205">
    <property type="entry name" value="D-LDH-like"/>
</dbReference>
<dbReference type="GO" id="GO:0008195">
    <property type="term" value="F:phosphatidate phosphatase activity"/>
    <property type="evidence" value="ECO:0007669"/>
    <property type="project" value="InterPro"/>
</dbReference>
<dbReference type="GO" id="GO:0016616">
    <property type="term" value="F:oxidoreductase activity, acting on the CH-OH group of donors, NAD or NADP as acceptor"/>
    <property type="evidence" value="ECO:0007669"/>
    <property type="project" value="InterPro"/>
</dbReference>
<dbReference type="EMBL" id="JABCKI010005714">
    <property type="protein sequence ID" value="KAG5639765.1"/>
    <property type="molecule type" value="Genomic_DNA"/>
</dbReference>
<gene>
    <name evidence="8" type="ORF">H0H81_000045</name>
</gene>
<dbReference type="PROSITE" id="PS00670">
    <property type="entry name" value="D_2_HYDROXYACID_DH_2"/>
    <property type="match status" value="1"/>
</dbReference>
<keyword evidence="2" id="KW-0560">Oxidoreductase</keyword>
<comment type="caution">
    <text evidence="8">The sequence shown here is derived from an EMBL/GenBank/DDBJ whole genome shotgun (WGS) entry which is preliminary data.</text>
</comment>
<dbReference type="Pfam" id="PF02826">
    <property type="entry name" value="2-Hacid_dh_C"/>
    <property type="match status" value="1"/>
</dbReference>
<evidence type="ECO:0008006" key="10">
    <source>
        <dbReference type="Google" id="ProtNLM"/>
    </source>
</evidence>
<dbReference type="PANTHER" id="PTHR43026:SF1">
    <property type="entry name" value="2-HYDROXYACID DEHYDROGENASE HOMOLOG 1-RELATED"/>
    <property type="match status" value="1"/>
</dbReference>
<reference evidence="8" key="2">
    <citation type="submission" date="2021-10" db="EMBL/GenBank/DDBJ databases">
        <title>Phylogenomics reveals ancestral predisposition of the termite-cultivated fungus Termitomyces towards a domesticated lifestyle.</title>
        <authorList>
            <person name="Auxier B."/>
            <person name="Grum-Grzhimaylo A."/>
            <person name="Cardenas M.E."/>
            <person name="Lodge J.D."/>
            <person name="Laessoe T."/>
            <person name="Pedersen O."/>
            <person name="Smith M.E."/>
            <person name="Kuyper T.W."/>
            <person name="Franco-Molano E.A."/>
            <person name="Baroni T.J."/>
            <person name="Aanen D.K."/>
        </authorList>
    </citation>
    <scope>NUCLEOTIDE SEQUENCE</scope>
    <source>
        <strain evidence="8">D49</strain>
    </source>
</reference>
<dbReference type="OrthoDB" id="414243at2759"/>
<dbReference type="Pfam" id="PF00389">
    <property type="entry name" value="2-Hacid_dh"/>
    <property type="match status" value="1"/>
</dbReference>
<reference evidence="8" key="1">
    <citation type="submission" date="2021-02" db="EMBL/GenBank/DDBJ databases">
        <authorList>
            <person name="Nieuwenhuis M."/>
            <person name="Van De Peppel L.J.J."/>
        </authorList>
    </citation>
    <scope>NUCLEOTIDE SEQUENCE</scope>
    <source>
        <strain evidence="8">D49</strain>
    </source>
</reference>
<dbReference type="InterPro" id="IPR036291">
    <property type="entry name" value="NAD(P)-bd_dom_sf"/>
</dbReference>
<comment type="similarity">
    <text evidence="1">Belongs to the D-isomer specific 2-hydroxyacid dehydrogenase family.</text>
</comment>
<feature type="signal peptide" evidence="4">
    <location>
        <begin position="1"/>
        <end position="18"/>
    </location>
</feature>
<evidence type="ECO:0000259" key="7">
    <source>
        <dbReference type="Pfam" id="PF09949"/>
    </source>
</evidence>
<dbReference type="InterPro" id="IPR019236">
    <property type="entry name" value="APP1_cat"/>
</dbReference>
<feature type="domain" description="D-isomer specific 2-hydroxyacid dehydrogenase NAD-binding" evidence="6">
    <location>
        <begin position="533"/>
        <end position="662"/>
    </location>
</feature>
<evidence type="ECO:0000256" key="2">
    <source>
        <dbReference type="ARBA" id="ARBA00023002"/>
    </source>
</evidence>
<dbReference type="InterPro" id="IPR006140">
    <property type="entry name" value="D-isomer_DH_NAD-bd"/>
</dbReference>